<dbReference type="EMBL" id="MFSY01000036">
    <property type="protein sequence ID" value="OGI46866.1"/>
    <property type="molecule type" value="Genomic_DNA"/>
</dbReference>
<evidence type="ECO:0000256" key="1">
    <source>
        <dbReference type="ARBA" id="ARBA00022649"/>
    </source>
</evidence>
<dbReference type="CDD" id="cd18689">
    <property type="entry name" value="PIN_VapC-like"/>
    <property type="match status" value="1"/>
</dbReference>
<dbReference type="GO" id="GO:0016787">
    <property type="term" value="F:hydrolase activity"/>
    <property type="evidence" value="ECO:0007669"/>
    <property type="project" value="UniProtKB-KW"/>
</dbReference>
<gene>
    <name evidence="5" type="primary">vapC</name>
    <name evidence="7" type="ORF">A2637_05995</name>
</gene>
<dbReference type="EC" id="3.1.-.-" evidence="5"/>
<feature type="domain" description="PIN" evidence="6">
    <location>
        <begin position="8"/>
        <end position="128"/>
    </location>
</feature>
<keyword evidence="1 5" id="KW-1277">Toxin-antitoxin system</keyword>
<dbReference type="InterPro" id="IPR022907">
    <property type="entry name" value="VapC_family"/>
</dbReference>
<evidence type="ECO:0000256" key="5">
    <source>
        <dbReference type="HAMAP-Rule" id="MF_00265"/>
    </source>
</evidence>
<dbReference type="AlphaFoldDB" id="A0A1F6TP85"/>
<feature type="binding site" evidence="5">
    <location>
        <position position="103"/>
    </location>
    <ligand>
        <name>Mg(2+)</name>
        <dbReference type="ChEBI" id="CHEBI:18420"/>
    </ligand>
</feature>
<dbReference type="SUPFAM" id="SSF88723">
    <property type="entry name" value="PIN domain-like"/>
    <property type="match status" value="1"/>
</dbReference>
<protein>
    <recommendedName>
        <fullName evidence="5">Ribonuclease VapC</fullName>
        <shortName evidence="5">RNase VapC</shortName>
        <ecNumber evidence="5">3.1.-.-</ecNumber>
    </recommendedName>
    <alternativeName>
        <fullName evidence="5">Toxin VapC</fullName>
    </alternativeName>
</protein>
<dbReference type="GO" id="GO:0004540">
    <property type="term" value="F:RNA nuclease activity"/>
    <property type="evidence" value="ECO:0007669"/>
    <property type="project" value="InterPro"/>
</dbReference>
<dbReference type="HAMAP" id="MF_00265">
    <property type="entry name" value="VapC_Nob1"/>
    <property type="match status" value="1"/>
</dbReference>
<dbReference type="GO" id="GO:0000287">
    <property type="term" value="F:magnesium ion binding"/>
    <property type="evidence" value="ECO:0007669"/>
    <property type="project" value="UniProtKB-UniRule"/>
</dbReference>
<feature type="binding site" evidence="5">
    <location>
        <position position="11"/>
    </location>
    <ligand>
        <name>Mg(2+)</name>
        <dbReference type="ChEBI" id="CHEBI:18420"/>
    </ligand>
</feature>
<evidence type="ECO:0000256" key="2">
    <source>
        <dbReference type="ARBA" id="ARBA00022722"/>
    </source>
</evidence>
<comment type="cofactor">
    <cofactor evidence="5">
        <name>Mg(2+)</name>
        <dbReference type="ChEBI" id="CHEBI:18420"/>
    </cofactor>
</comment>
<keyword evidence="5" id="KW-0460">Magnesium</keyword>
<proteinExistence type="inferred from homology"/>
<dbReference type="STRING" id="1817764.A2637_05995"/>
<evidence type="ECO:0000313" key="8">
    <source>
        <dbReference type="Proteomes" id="UP000179360"/>
    </source>
</evidence>
<dbReference type="Proteomes" id="UP000179360">
    <property type="component" value="Unassembled WGS sequence"/>
</dbReference>
<comment type="similarity">
    <text evidence="5">Belongs to the PINc/VapC protein family.</text>
</comment>
<keyword evidence="3 5" id="KW-0479">Metal-binding</keyword>
<sequence length="136" mass="15105">MARRPKAVVLDSWAIMAYLDDEGAGSEVAKIIADAHEHGTPLLMTTVNAGEIWYILAREISETDAERAITDLKQLGIQFIDADWPLTRIAAGFKAKHRMSYADCFAAALAKDQKGDLVTGDKEFKQLDDQIKVLWL</sequence>
<dbReference type="Pfam" id="PF01850">
    <property type="entry name" value="PIN"/>
    <property type="match status" value="1"/>
</dbReference>
<dbReference type="GO" id="GO:0090729">
    <property type="term" value="F:toxin activity"/>
    <property type="evidence" value="ECO:0007669"/>
    <property type="project" value="UniProtKB-KW"/>
</dbReference>
<keyword evidence="4 5" id="KW-0378">Hydrolase</keyword>
<evidence type="ECO:0000256" key="4">
    <source>
        <dbReference type="ARBA" id="ARBA00022801"/>
    </source>
</evidence>
<name>A0A1F6TP85_9PROT</name>
<comment type="function">
    <text evidence="5">Toxic component of a toxin-antitoxin (TA) system. An RNase.</text>
</comment>
<keyword evidence="2 5" id="KW-0540">Nuclease</keyword>
<dbReference type="InterPro" id="IPR029060">
    <property type="entry name" value="PIN-like_dom_sf"/>
</dbReference>
<evidence type="ECO:0000256" key="3">
    <source>
        <dbReference type="ARBA" id="ARBA00022723"/>
    </source>
</evidence>
<organism evidence="7 8">
    <name type="scientific">Candidatus Muproteobacteria bacterium RIFCSPHIGHO2_01_FULL_65_16</name>
    <dbReference type="NCBI Taxonomy" id="1817764"/>
    <lineage>
        <taxon>Bacteria</taxon>
        <taxon>Pseudomonadati</taxon>
        <taxon>Pseudomonadota</taxon>
        <taxon>Candidatus Muproteobacteria</taxon>
    </lineage>
</organism>
<accession>A0A1F6TP85</accession>
<reference evidence="7 8" key="1">
    <citation type="journal article" date="2016" name="Nat. Commun.">
        <title>Thousands of microbial genomes shed light on interconnected biogeochemical processes in an aquifer system.</title>
        <authorList>
            <person name="Anantharaman K."/>
            <person name="Brown C.T."/>
            <person name="Hug L.A."/>
            <person name="Sharon I."/>
            <person name="Castelle C.J."/>
            <person name="Probst A.J."/>
            <person name="Thomas B.C."/>
            <person name="Singh A."/>
            <person name="Wilkins M.J."/>
            <person name="Karaoz U."/>
            <person name="Brodie E.L."/>
            <person name="Williams K.H."/>
            <person name="Hubbard S.S."/>
            <person name="Banfield J.F."/>
        </authorList>
    </citation>
    <scope>NUCLEOTIDE SEQUENCE [LARGE SCALE GENOMIC DNA]</scope>
</reference>
<evidence type="ECO:0000259" key="6">
    <source>
        <dbReference type="Pfam" id="PF01850"/>
    </source>
</evidence>
<evidence type="ECO:0000313" key="7">
    <source>
        <dbReference type="EMBL" id="OGI46866.1"/>
    </source>
</evidence>
<dbReference type="InterPro" id="IPR002716">
    <property type="entry name" value="PIN_dom"/>
</dbReference>
<dbReference type="Gene3D" id="3.40.50.1010">
    <property type="entry name" value="5'-nuclease"/>
    <property type="match status" value="1"/>
</dbReference>
<keyword evidence="5" id="KW-0800">Toxin</keyword>
<comment type="caution">
    <text evidence="7">The sequence shown here is derived from an EMBL/GenBank/DDBJ whole genome shotgun (WGS) entry which is preliminary data.</text>
</comment>